<dbReference type="GO" id="GO:0005164">
    <property type="term" value="F:tumor necrosis factor receptor binding"/>
    <property type="evidence" value="ECO:0007669"/>
    <property type="project" value="TreeGrafter"/>
</dbReference>
<feature type="region of interest" description="Disordered" evidence="6">
    <location>
        <begin position="310"/>
        <end position="354"/>
    </location>
</feature>
<sequence length="455" mass="50126">MTLDFARQRSEGRGSVHVAPFDACLLVASASVASDRRLPFAQPSEIGGAHFLERSCVPLAPPLEWPLLTREFYDRTAMSDLRRVHRFRDHAVAGVNWRPTRFVNELPSLRVCCLCRMIPKRIFVLPCGHLLCQSCVTASSQGRGGRCPLDQEPFEEAKCHSYDFNTRTVKALKVHCWNEGHGCKFEGAMEIMLRHYENECTFHTVECFRCDEQVLHSELPAHYSAGCSAAVSLACPKNTSSDSQAFTLRDVTGALAELKALLRGANQELLLPMIESRMNELTERIRNLESMSAVITRAAREAVTSDLVQVAAPSPSASQIKETSRQTATEEEAGASSTSQSCSGENLNPPQLEPLVDLPREVLEAMRKTSSQDYPRHAFTNVKPDIRLELVGLLPTALSWREVFGTVEGSNPGCGGCISDGGGNVGLCAQIWVHPKEPQEFEISGALHYGVSRMI</sequence>
<dbReference type="SMART" id="SM00184">
    <property type="entry name" value="RING"/>
    <property type="match status" value="1"/>
</dbReference>
<keyword evidence="1" id="KW-0479">Metal-binding</keyword>
<evidence type="ECO:0000313" key="8">
    <source>
        <dbReference type="EMBL" id="KAH8031133.1"/>
    </source>
</evidence>
<evidence type="ECO:0000256" key="3">
    <source>
        <dbReference type="ARBA" id="ARBA00022833"/>
    </source>
</evidence>
<evidence type="ECO:0000259" key="7">
    <source>
        <dbReference type="PROSITE" id="PS50089"/>
    </source>
</evidence>
<dbReference type="SUPFAM" id="SSF57850">
    <property type="entry name" value="RING/U-box"/>
    <property type="match status" value="1"/>
</dbReference>
<reference evidence="8" key="2">
    <citation type="submission" date="2021-09" db="EMBL/GenBank/DDBJ databases">
        <authorList>
            <person name="Jia N."/>
            <person name="Wang J."/>
            <person name="Shi W."/>
            <person name="Du L."/>
            <person name="Sun Y."/>
            <person name="Zhan W."/>
            <person name="Jiang J."/>
            <person name="Wang Q."/>
            <person name="Zhang B."/>
            <person name="Ji P."/>
            <person name="Sakyi L.B."/>
            <person name="Cui X."/>
            <person name="Yuan T."/>
            <person name="Jiang B."/>
            <person name="Yang W."/>
            <person name="Lam T.T.-Y."/>
            <person name="Chang Q."/>
            <person name="Ding S."/>
            <person name="Wang X."/>
            <person name="Zhu J."/>
            <person name="Ruan X."/>
            <person name="Zhao L."/>
            <person name="Wei J."/>
            <person name="Que T."/>
            <person name="Du C."/>
            <person name="Cheng J."/>
            <person name="Dai P."/>
            <person name="Han X."/>
            <person name="Huang E."/>
            <person name="Gao Y."/>
            <person name="Liu J."/>
            <person name="Shao H."/>
            <person name="Ye R."/>
            <person name="Li L."/>
            <person name="Wei W."/>
            <person name="Wang X."/>
            <person name="Wang C."/>
            <person name="Huo Q."/>
            <person name="Li W."/>
            <person name="Guo W."/>
            <person name="Chen H."/>
            <person name="Chen S."/>
            <person name="Zhou L."/>
            <person name="Zhou L."/>
            <person name="Ni X."/>
            <person name="Tian J."/>
            <person name="Zhou Y."/>
            <person name="Sheng Y."/>
            <person name="Liu T."/>
            <person name="Pan Y."/>
            <person name="Xia L."/>
            <person name="Li J."/>
            <person name="Zhao F."/>
            <person name="Cao W."/>
        </authorList>
    </citation>
    <scope>NUCLEOTIDE SEQUENCE</scope>
    <source>
        <strain evidence="8">Rmic-2018</strain>
        <tissue evidence="8">Larvae</tissue>
    </source>
</reference>
<dbReference type="VEuPathDB" id="VectorBase:LOC119164948"/>
<keyword evidence="9" id="KW-1185">Reference proteome</keyword>
<feature type="compositionally biased region" description="Polar residues" evidence="6">
    <location>
        <begin position="335"/>
        <end position="349"/>
    </location>
</feature>
<keyword evidence="5" id="KW-0175">Coiled coil</keyword>
<dbReference type="InterPro" id="IPR017907">
    <property type="entry name" value="Znf_RING_CS"/>
</dbReference>
<evidence type="ECO:0000313" key="9">
    <source>
        <dbReference type="Proteomes" id="UP000821866"/>
    </source>
</evidence>
<dbReference type="Proteomes" id="UP000821866">
    <property type="component" value="Chromosome 3"/>
</dbReference>
<protein>
    <recommendedName>
        <fullName evidence="7">RING-type domain-containing protein</fullName>
    </recommendedName>
</protein>
<dbReference type="InterPro" id="IPR001841">
    <property type="entry name" value="Znf_RING"/>
</dbReference>
<dbReference type="PANTHER" id="PTHR10131:SF138">
    <property type="entry name" value="RE66324P"/>
    <property type="match status" value="1"/>
</dbReference>
<dbReference type="Pfam" id="PF13920">
    <property type="entry name" value="zf-C3HC4_3"/>
    <property type="match status" value="1"/>
</dbReference>
<dbReference type="CDD" id="cd16449">
    <property type="entry name" value="RING-HC"/>
    <property type="match status" value="1"/>
</dbReference>
<evidence type="ECO:0000256" key="5">
    <source>
        <dbReference type="SAM" id="Coils"/>
    </source>
</evidence>
<dbReference type="SUPFAM" id="SSF49599">
    <property type="entry name" value="TRAF domain-like"/>
    <property type="match status" value="1"/>
</dbReference>
<gene>
    <name evidence="8" type="ORF">HPB51_012853</name>
</gene>
<dbReference type="AlphaFoldDB" id="A0A9J6EAN6"/>
<dbReference type="GO" id="GO:0043122">
    <property type="term" value="P:regulation of canonical NF-kappaB signal transduction"/>
    <property type="evidence" value="ECO:0007669"/>
    <property type="project" value="TreeGrafter"/>
</dbReference>
<feature type="compositionally biased region" description="Polar residues" evidence="6">
    <location>
        <begin position="315"/>
        <end position="327"/>
    </location>
</feature>
<name>A0A9J6EAN6_RHIMP</name>
<dbReference type="PROSITE" id="PS00518">
    <property type="entry name" value="ZF_RING_1"/>
    <property type="match status" value="1"/>
</dbReference>
<comment type="caution">
    <text evidence="8">The sequence shown here is derived from an EMBL/GenBank/DDBJ whole genome shotgun (WGS) entry which is preliminary data.</text>
</comment>
<keyword evidence="2 4" id="KW-0863">Zinc-finger</keyword>
<dbReference type="PANTHER" id="PTHR10131">
    <property type="entry name" value="TNF RECEPTOR ASSOCIATED FACTOR"/>
    <property type="match status" value="1"/>
</dbReference>
<dbReference type="GO" id="GO:0009898">
    <property type="term" value="C:cytoplasmic side of plasma membrane"/>
    <property type="evidence" value="ECO:0007669"/>
    <property type="project" value="TreeGrafter"/>
</dbReference>
<organism evidence="8 9">
    <name type="scientific">Rhipicephalus microplus</name>
    <name type="common">Cattle tick</name>
    <name type="synonym">Boophilus microplus</name>
    <dbReference type="NCBI Taxonomy" id="6941"/>
    <lineage>
        <taxon>Eukaryota</taxon>
        <taxon>Metazoa</taxon>
        <taxon>Ecdysozoa</taxon>
        <taxon>Arthropoda</taxon>
        <taxon>Chelicerata</taxon>
        <taxon>Arachnida</taxon>
        <taxon>Acari</taxon>
        <taxon>Parasitiformes</taxon>
        <taxon>Ixodida</taxon>
        <taxon>Ixodoidea</taxon>
        <taxon>Ixodidae</taxon>
        <taxon>Rhipicephalinae</taxon>
        <taxon>Rhipicephalus</taxon>
        <taxon>Boophilus</taxon>
    </lineage>
</organism>
<keyword evidence="3" id="KW-0862">Zinc</keyword>
<evidence type="ECO:0000256" key="1">
    <source>
        <dbReference type="ARBA" id="ARBA00022723"/>
    </source>
</evidence>
<dbReference type="PROSITE" id="PS50089">
    <property type="entry name" value="ZF_RING_2"/>
    <property type="match status" value="1"/>
</dbReference>
<evidence type="ECO:0000256" key="4">
    <source>
        <dbReference type="PROSITE-ProRule" id="PRU00175"/>
    </source>
</evidence>
<proteinExistence type="predicted"/>
<accession>A0A9J6EAN6</accession>
<dbReference type="GO" id="GO:0008270">
    <property type="term" value="F:zinc ion binding"/>
    <property type="evidence" value="ECO:0007669"/>
    <property type="project" value="UniProtKB-KW"/>
</dbReference>
<dbReference type="EMBL" id="JABSTU010000005">
    <property type="protein sequence ID" value="KAH8031133.1"/>
    <property type="molecule type" value="Genomic_DNA"/>
</dbReference>
<reference evidence="8" key="1">
    <citation type="journal article" date="2020" name="Cell">
        <title>Large-Scale Comparative Analyses of Tick Genomes Elucidate Their Genetic Diversity and Vector Capacities.</title>
        <authorList>
            <consortium name="Tick Genome and Microbiome Consortium (TIGMIC)"/>
            <person name="Jia N."/>
            <person name="Wang J."/>
            <person name="Shi W."/>
            <person name="Du L."/>
            <person name="Sun Y."/>
            <person name="Zhan W."/>
            <person name="Jiang J.F."/>
            <person name="Wang Q."/>
            <person name="Zhang B."/>
            <person name="Ji P."/>
            <person name="Bell-Sakyi L."/>
            <person name="Cui X.M."/>
            <person name="Yuan T.T."/>
            <person name="Jiang B.G."/>
            <person name="Yang W.F."/>
            <person name="Lam T.T."/>
            <person name="Chang Q.C."/>
            <person name="Ding S.J."/>
            <person name="Wang X.J."/>
            <person name="Zhu J.G."/>
            <person name="Ruan X.D."/>
            <person name="Zhao L."/>
            <person name="Wei J.T."/>
            <person name="Ye R.Z."/>
            <person name="Que T.C."/>
            <person name="Du C.H."/>
            <person name="Zhou Y.H."/>
            <person name="Cheng J.X."/>
            <person name="Dai P.F."/>
            <person name="Guo W.B."/>
            <person name="Han X.H."/>
            <person name="Huang E.J."/>
            <person name="Li L.F."/>
            <person name="Wei W."/>
            <person name="Gao Y.C."/>
            <person name="Liu J.Z."/>
            <person name="Shao H.Z."/>
            <person name="Wang X."/>
            <person name="Wang C.C."/>
            <person name="Yang T.C."/>
            <person name="Huo Q.B."/>
            <person name="Li W."/>
            <person name="Chen H.Y."/>
            <person name="Chen S.E."/>
            <person name="Zhou L.G."/>
            <person name="Ni X.B."/>
            <person name="Tian J.H."/>
            <person name="Sheng Y."/>
            <person name="Liu T."/>
            <person name="Pan Y.S."/>
            <person name="Xia L.Y."/>
            <person name="Li J."/>
            <person name="Zhao F."/>
            <person name="Cao W.C."/>
        </authorList>
    </citation>
    <scope>NUCLEOTIDE SEQUENCE</scope>
    <source>
        <strain evidence="8">Rmic-2018</strain>
    </source>
</reference>
<feature type="coiled-coil region" evidence="5">
    <location>
        <begin position="248"/>
        <end position="298"/>
    </location>
</feature>
<evidence type="ECO:0000256" key="2">
    <source>
        <dbReference type="ARBA" id="ARBA00022771"/>
    </source>
</evidence>
<dbReference type="Gene3D" id="3.30.40.10">
    <property type="entry name" value="Zinc/RING finger domain, C3HC4 (zinc finger)"/>
    <property type="match status" value="1"/>
</dbReference>
<dbReference type="InterPro" id="IPR013083">
    <property type="entry name" value="Znf_RING/FYVE/PHD"/>
</dbReference>
<feature type="domain" description="RING-type" evidence="7">
    <location>
        <begin position="112"/>
        <end position="151"/>
    </location>
</feature>
<evidence type="ECO:0000256" key="6">
    <source>
        <dbReference type="SAM" id="MobiDB-lite"/>
    </source>
</evidence>